<gene>
    <name evidence="7" type="ORF">A7Q10_04165</name>
</gene>
<dbReference type="CDD" id="cd12131">
    <property type="entry name" value="HGbI-like"/>
    <property type="match status" value="1"/>
</dbReference>
<dbReference type="GO" id="GO:0008941">
    <property type="term" value="F:nitric oxide dioxygenase NAD(P)H activity"/>
    <property type="evidence" value="ECO:0007669"/>
    <property type="project" value="TreeGrafter"/>
</dbReference>
<dbReference type="InterPro" id="IPR012292">
    <property type="entry name" value="Globin/Proto"/>
</dbReference>
<evidence type="ECO:0000256" key="5">
    <source>
        <dbReference type="RuleBase" id="RU000356"/>
    </source>
</evidence>
<accession>A0A4Y8PHA5</accession>
<dbReference type="GO" id="GO:0046872">
    <property type="term" value="F:metal ion binding"/>
    <property type="evidence" value="ECO:0007669"/>
    <property type="project" value="UniProtKB-KW"/>
</dbReference>
<dbReference type="GO" id="GO:0071949">
    <property type="term" value="F:FAD binding"/>
    <property type="evidence" value="ECO:0007669"/>
    <property type="project" value="TreeGrafter"/>
</dbReference>
<organism evidence="7 8">
    <name type="scientific">Methylacidiphilum caldifontis</name>
    <dbReference type="NCBI Taxonomy" id="2795386"/>
    <lineage>
        <taxon>Bacteria</taxon>
        <taxon>Pseudomonadati</taxon>
        <taxon>Verrucomicrobiota</taxon>
        <taxon>Methylacidiphilae</taxon>
        <taxon>Methylacidiphilales</taxon>
        <taxon>Methylacidiphilaceae</taxon>
        <taxon>Methylacidiphilum (ex Ratnadevi et al. 2023)</taxon>
    </lineage>
</organism>
<dbReference type="GO" id="GO:0071500">
    <property type="term" value="P:cellular response to nitrosative stress"/>
    <property type="evidence" value="ECO:0007669"/>
    <property type="project" value="TreeGrafter"/>
</dbReference>
<reference evidence="7 8" key="1">
    <citation type="submission" date="2016-05" db="EMBL/GenBank/DDBJ databases">
        <title>Diversity and Homogeneity among Thermoacidophilic Verrucomicrobia Methanotrophs Linked with Geographical Origin.</title>
        <authorList>
            <person name="Erikstad H.-A."/>
            <person name="Smestad N.B."/>
            <person name="Ceballos R.M."/>
            <person name="Birkeland N.-K."/>
        </authorList>
    </citation>
    <scope>NUCLEOTIDE SEQUENCE [LARGE SCALE GENOMIC DNA]</scope>
    <source>
        <strain evidence="7 8">Phi</strain>
    </source>
</reference>
<evidence type="ECO:0000256" key="1">
    <source>
        <dbReference type="ARBA" id="ARBA00022617"/>
    </source>
</evidence>
<proteinExistence type="inferred from homology"/>
<dbReference type="SUPFAM" id="SSF46458">
    <property type="entry name" value="Globin-like"/>
    <property type="match status" value="1"/>
</dbReference>
<dbReference type="PROSITE" id="PS01033">
    <property type="entry name" value="GLOBIN"/>
    <property type="match status" value="1"/>
</dbReference>
<evidence type="ECO:0000313" key="8">
    <source>
        <dbReference type="Proteomes" id="UP000297713"/>
    </source>
</evidence>
<keyword evidence="5" id="KW-0813">Transport</keyword>
<protein>
    <recommendedName>
        <fullName evidence="6">Globin domain-containing protein</fullName>
    </recommendedName>
</protein>
<dbReference type="EMBL" id="LXQC01000057">
    <property type="protein sequence ID" value="TFE71819.1"/>
    <property type="molecule type" value="Genomic_DNA"/>
</dbReference>
<name>A0A4Y8PHA5_9BACT</name>
<evidence type="ECO:0000256" key="4">
    <source>
        <dbReference type="ARBA" id="ARBA00023004"/>
    </source>
</evidence>
<keyword evidence="2 5" id="KW-0561">Oxygen transport</keyword>
<keyword evidence="1 5" id="KW-0349">Heme</keyword>
<dbReference type="Gene3D" id="1.10.490.10">
    <property type="entry name" value="Globins"/>
    <property type="match status" value="1"/>
</dbReference>
<evidence type="ECO:0000256" key="3">
    <source>
        <dbReference type="ARBA" id="ARBA00022723"/>
    </source>
</evidence>
<dbReference type="GO" id="GO:0005344">
    <property type="term" value="F:oxygen carrier activity"/>
    <property type="evidence" value="ECO:0007669"/>
    <property type="project" value="UniProtKB-KW"/>
</dbReference>
<dbReference type="InterPro" id="IPR000971">
    <property type="entry name" value="Globin"/>
</dbReference>
<dbReference type="InterPro" id="IPR009050">
    <property type="entry name" value="Globin-like_sf"/>
</dbReference>
<keyword evidence="4" id="KW-0408">Iron</keyword>
<dbReference type="Proteomes" id="UP000297713">
    <property type="component" value="Unassembled WGS sequence"/>
</dbReference>
<dbReference type="GO" id="GO:0020037">
    <property type="term" value="F:heme binding"/>
    <property type="evidence" value="ECO:0007669"/>
    <property type="project" value="InterPro"/>
</dbReference>
<evidence type="ECO:0000256" key="2">
    <source>
        <dbReference type="ARBA" id="ARBA00022621"/>
    </source>
</evidence>
<evidence type="ECO:0000313" key="7">
    <source>
        <dbReference type="EMBL" id="TFE71819.1"/>
    </source>
</evidence>
<dbReference type="Pfam" id="PF00042">
    <property type="entry name" value="Globin"/>
    <property type="match status" value="1"/>
</dbReference>
<dbReference type="PANTHER" id="PTHR43396:SF3">
    <property type="entry name" value="FLAVOHEMOPROTEIN"/>
    <property type="match status" value="1"/>
</dbReference>
<sequence>MEEKDKEIIKESWKKIEPNKNEIGLLFYANLFKEEPTVATLFRNPISSQSRKLMQVLGILVEGLNNINELIPPLQNLGKRHKEYGVENFHYPIVGRCLLQSIQEYLGQDFSDEARQAWTKVYGIAASVMTSDHN</sequence>
<comment type="similarity">
    <text evidence="5">Belongs to the globin family.</text>
</comment>
<comment type="caution">
    <text evidence="7">The sequence shown here is derived from an EMBL/GenBank/DDBJ whole genome shotgun (WGS) entry which is preliminary data.</text>
</comment>
<dbReference type="PANTHER" id="PTHR43396">
    <property type="entry name" value="FLAVOHEMOPROTEIN"/>
    <property type="match status" value="1"/>
</dbReference>
<dbReference type="SMR" id="A0A4Y8PHA5"/>
<dbReference type="AlphaFoldDB" id="A0A4Y8PHA5"/>
<keyword evidence="8" id="KW-1185">Reference proteome</keyword>
<evidence type="ECO:0000259" key="6">
    <source>
        <dbReference type="PROSITE" id="PS01033"/>
    </source>
</evidence>
<dbReference type="GO" id="GO:0019825">
    <property type="term" value="F:oxygen binding"/>
    <property type="evidence" value="ECO:0007669"/>
    <property type="project" value="InterPro"/>
</dbReference>
<dbReference type="GO" id="GO:0046210">
    <property type="term" value="P:nitric oxide catabolic process"/>
    <property type="evidence" value="ECO:0007669"/>
    <property type="project" value="TreeGrafter"/>
</dbReference>
<feature type="domain" description="Globin" evidence="6">
    <location>
        <begin position="1"/>
        <end position="134"/>
    </location>
</feature>
<keyword evidence="3" id="KW-0479">Metal-binding</keyword>